<keyword evidence="3" id="KW-1185">Reference proteome</keyword>
<dbReference type="EMBL" id="OX459945">
    <property type="protein sequence ID" value="CAI9179597.1"/>
    <property type="molecule type" value="Genomic_DNA"/>
</dbReference>
<organism evidence="2 3">
    <name type="scientific">Rangifer tarandus platyrhynchus</name>
    <name type="common">Svalbard reindeer</name>
    <dbReference type="NCBI Taxonomy" id="3082113"/>
    <lineage>
        <taxon>Eukaryota</taxon>
        <taxon>Metazoa</taxon>
        <taxon>Chordata</taxon>
        <taxon>Craniata</taxon>
        <taxon>Vertebrata</taxon>
        <taxon>Euteleostomi</taxon>
        <taxon>Mammalia</taxon>
        <taxon>Eutheria</taxon>
        <taxon>Laurasiatheria</taxon>
        <taxon>Artiodactyla</taxon>
        <taxon>Ruminantia</taxon>
        <taxon>Pecora</taxon>
        <taxon>Cervidae</taxon>
        <taxon>Odocoileinae</taxon>
        <taxon>Rangifer</taxon>
    </lineage>
</organism>
<gene>
    <name evidence="2" type="ORF">MRATA1EN1_LOCUS28559</name>
</gene>
<sequence length="166" mass="17302">MRNSAEQPRAEQRRTPCELLAQGGSDFPGKVQVLSEGRALPTPWTLGAQGPRSLNSPRGQRVAVLPTPTGSSRSPPAGDSQRRGFLQVHVEATLPAMPRVARNPEAERKAGPSSMGATSQPPRVPSGQSGKQLLGCLSEHGVGGTAPLQPLKLPVRETGALDHGGA</sequence>
<accession>A0ABN9A019</accession>
<name>A0ABN9A019_RANTA</name>
<proteinExistence type="predicted"/>
<dbReference type="Proteomes" id="UP001176941">
    <property type="component" value="Chromosome 9"/>
</dbReference>
<protein>
    <submittedName>
        <fullName evidence="2">Uncharacterized protein</fullName>
    </submittedName>
</protein>
<feature type="compositionally biased region" description="Polar residues" evidence="1">
    <location>
        <begin position="115"/>
        <end position="131"/>
    </location>
</feature>
<feature type="region of interest" description="Disordered" evidence="1">
    <location>
        <begin position="1"/>
        <end position="166"/>
    </location>
</feature>
<evidence type="ECO:0000313" key="2">
    <source>
        <dbReference type="EMBL" id="CAI9179597.1"/>
    </source>
</evidence>
<evidence type="ECO:0000313" key="3">
    <source>
        <dbReference type="Proteomes" id="UP001176941"/>
    </source>
</evidence>
<evidence type="ECO:0000256" key="1">
    <source>
        <dbReference type="SAM" id="MobiDB-lite"/>
    </source>
</evidence>
<reference evidence="2" key="1">
    <citation type="submission" date="2023-04" db="EMBL/GenBank/DDBJ databases">
        <authorList>
            <consortium name="ELIXIR-Norway"/>
        </authorList>
    </citation>
    <scope>NUCLEOTIDE SEQUENCE [LARGE SCALE GENOMIC DNA]</scope>
</reference>